<dbReference type="Gene3D" id="3.40.50.10470">
    <property type="entry name" value="Translation initiation factor eif-2b, domain 2"/>
    <property type="match status" value="1"/>
</dbReference>
<sequence>MTILTETAEKIKNMEIRGAGRIARAAALALKEEATSIDTDDIGEFNRRMNDAYETLYNTRPTAVSLPNALRLVMRYRAATVEDARKAIISNADNFISNSQNAVKKIGQIGAKRIKDGDTILTHCNSSAAAAIVEAAFKQGKNINVIATETRPRQQGYVTVDIMQKIGVPTTLILDSAVRYFMKDVDIVVVGADAITVNGSLINKVGTSQIALAAHEARVNLIVAAETYKFSPKTLLGDLVEIEERDPSEVLSPEMHIKWPGLIVRNPAFDVTPHQYIDLIITELGAIPPEMAFWVITEKLGLELEDSATNIK</sequence>
<dbReference type="InterPro" id="IPR042529">
    <property type="entry name" value="IF_2B-like_C"/>
</dbReference>
<dbReference type="InterPro" id="IPR027363">
    <property type="entry name" value="M1Pi_N"/>
</dbReference>
<keyword evidence="3 4" id="KW-0119">Carbohydrate metabolism</keyword>
<dbReference type="GO" id="GO:0019509">
    <property type="term" value="P:L-methionine salvage from methylthioadenosine"/>
    <property type="evidence" value="ECO:0007669"/>
    <property type="project" value="TreeGrafter"/>
</dbReference>
<accession>A0AAP2RHG7</accession>
<comment type="function">
    <text evidence="4">Catalyzes the isomerization of ribose 1,5-bisphosphate (R15P) to ribulose 1,5-bisphosphate (RuBP), the CO(2) acceptor and substrate for RubisCO. Functions in an archaeal AMP degradation pathway, together with AMP phosphorylase and RubisCO.</text>
</comment>
<evidence type="ECO:0000313" key="5">
    <source>
        <dbReference type="EMBL" id="MCD1296312.1"/>
    </source>
</evidence>
<comment type="caution">
    <text evidence="4">Lacks conserved residue(s) required for the propagation of feature annotation.</text>
</comment>
<evidence type="ECO:0000313" key="6">
    <source>
        <dbReference type="Proteomes" id="UP001320159"/>
    </source>
</evidence>
<keyword evidence="2 4" id="KW-0413">Isomerase</keyword>
<dbReference type="Gene3D" id="1.20.120.420">
    <property type="entry name" value="translation initiation factor eif-2b, domain 1"/>
    <property type="match status" value="1"/>
</dbReference>
<comment type="catalytic activity">
    <reaction evidence="4">
        <text>alpha-D-ribose 1,5-bisphosphate = D-ribulose 1,5-bisphosphate</text>
        <dbReference type="Rhea" id="RHEA:32243"/>
        <dbReference type="ChEBI" id="CHEBI:57870"/>
        <dbReference type="ChEBI" id="CHEBI:68688"/>
        <dbReference type="EC" id="5.3.1.29"/>
    </reaction>
</comment>
<evidence type="ECO:0000256" key="2">
    <source>
        <dbReference type="ARBA" id="ARBA00023235"/>
    </source>
</evidence>
<proteinExistence type="inferred from homology"/>
<feature type="binding site" evidence="4">
    <location>
        <begin position="203"/>
        <end position="204"/>
    </location>
    <ligand>
        <name>substrate</name>
    </ligand>
</feature>
<evidence type="ECO:0000256" key="3">
    <source>
        <dbReference type="ARBA" id="ARBA00023277"/>
    </source>
</evidence>
<dbReference type="InterPro" id="IPR000649">
    <property type="entry name" value="IF-2B-related"/>
</dbReference>
<comment type="miscellaneous">
    <text evidence="4">Reaction proceeds via a cis-phosphoenolate intermediate.</text>
</comment>
<dbReference type="Proteomes" id="UP001320159">
    <property type="component" value="Unassembled WGS sequence"/>
</dbReference>
<name>A0AAP2RHG7_9EURY</name>
<dbReference type="PANTHER" id="PTHR43475:SF2">
    <property type="entry name" value="RIBOSE 1,5-BISPHOSPHATE ISOMERASE"/>
    <property type="match status" value="1"/>
</dbReference>
<dbReference type="InterPro" id="IPR011559">
    <property type="entry name" value="Initiation_fac_2B_a/b/d"/>
</dbReference>
<comment type="similarity">
    <text evidence="1 4">Belongs to the eIF-2B alpha/beta/delta subunits family. R15P isomerase subfamily.</text>
</comment>
<dbReference type="EC" id="5.3.1.29" evidence="4"/>
<dbReference type="NCBIfam" id="TIGR00524">
    <property type="entry name" value="eIF-2B_rel"/>
    <property type="match status" value="1"/>
</dbReference>
<dbReference type="PANTHER" id="PTHR43475">
    <property type="entry name" value="METHYLTHIORIBOSE-1-PHOSPHATE ISOMERASE"/>
    <property type="match status" value="1"/>
</dbReference>
<feature type="binding site" evidence="4">
    <location>
        <begin position="17"/>
        <end position="20"/>
    </location>
    <ligand>
        <name>substrate</name>
    </ligand>
</feature>
<comment type="caution">
    <text evidence="5">The sequence shown here is derived from an EMBL/GenBank/DDBJ whole genome shotgun (WGS) entry which is preliminary data.</text>
</comment>
<dbReference type="RefSeq" id="WP_230743311.1">
    <property type="nucleotide sequence ID" value="NZ_PGCK01000017.1"/>
</dbReference>
<dbReference type="FunFam" id="1.20.120.420:FF:000011">
    <property type="entry name" value="Ribose 1,5-bisphosphate isomerase"/>
    <property type="match status" value="1"/>
</dbReference>
<dbReference type="GO" id="GO:0019323">
    <property type="term" value="P:pentose catabolic process"/>
    <property type="evidence" value="ECO:0007669"/>
    <property type="project" value="UniProtKB-UniRule"/>
</dbReference>
<dbReference type="GO" id="GO:0043917">
    <property type="term" value="F:ribose 1,5-bisphosphate isomerase activity"/>
    <property type="evidence" value="ECO:0007669"/>
    <property type="project" value="UniProtKB-UniRule"/>
</dbReference>
<dbReference type="InterPro" id="IPR037171">
    <property type="entry name" value="NagB/RpiA_transferase-like"/>
</dbReference>
<evidence type="ECO:0000256" key="1">
    <source>
        <dbReference type="ARBA" id="ARBA00009229"/>
    </source>
</evidence>
<organism evidence="5 6">
    <name type="scientific">Methanooceanicella nereidis</name>
    <dbReference type="NCBI Taxonomy" id="2052831"/>
    <lineage>
        <taxon>Archaea</taxon>
        <taxon>Methanobacteriati</taxon>
        <taxon>Methanobacteriota</taxon>
        <taxon>Stenosarchaea group</taxon>
        <taxon>Methanomicrobia</taxon>
        <taxon>Methanocellales</taxon>
        <taxon>Methanocellaceae</taxon>
        <taxon>Methanooceanicella</taxon>
    </lineage>
</organism>
<keyword evidence="6" id="KW-1185">Reference proteome</keyword>
<dbReference type="GO" id="GO:0046523">
    <property type="term" value="F:S-methyl-5-thioribose-1-phosphate isomerase activity"/>
    <property type="evidence" value="ECO:0007669"/>
    <property type="project" value="TreeGrafter"/>
</dbReference>
<dbReference type="EMBL" id="PGCK01000017">
    <property type="protein sequence ID" value="MCD1296312.1"/>
    <property type="molecule type" value="Genomic_DNA"/>
</dbReference>
<feature type="binding site" evidence="4">
    <location>
        <position position="60"/>
    </location>
    <ligand>
        <name>substrate</name>
    </ligand>
</feature>
<dbReference type="InterPro" id="IPR005250">
    <property type="entry name" value="R15Pi"/>
</dbReference>
<dbReference type="Pfam" id="PF01008">
    <property type="entry name" value="IF-2B"/>
    <property type="match status" value="1"/>
</dbReference>
<feature type="active site" description="Proton acceptor" evidence="4">
    <location>
        <position position="124"/>
    </location>
</feature>
<dbReference type="HAMAP" id="MF_02230">
    <property type="entry name" value="R15P_isomerase"/>
    <property type="match status" value="1"/>
</dbReference>
<protein>
    <recommendedName>
        <fullName evidence="4">Ribose 1,5-bisphosphate isomerase</fullName>
        <shortName evidence="4">R15P isomerase</shortName>
        <shortName evidence="4">R15Pi</shortName>
        <ecNumber evidence="4">5.3.1.29</ecNumber>
    </recommendedName>
    <alternativeName>
        <fullName evidence="4">Ribulose 1,5-bisphosphate synthase</fullName>
        <shortName evidence="4">RuBP synthase</shortName>
    </alternativeName>
</protein>
<dbReference type="SUPFAM" id="SSF100950">
    <property type="entry name" value="NagB/RpiA/CoA transferase-like"/>
    <property type="match status" value="1"/>
</dbReference>
<feature type="binding site" evidence="4">
    <location>
        <position position="229"/>
    </location>
    <ligand>
        <name>substrate</name>
    </ligand>
</feature>
<dbReference type="AlphaFoldDB" id="A0AAP2RHG7"/>
<reference evidence="5 6" key="1">
    <citation type="submission" date="2017-11" db="EMBL/GenBank/DDBJ databases">
        <title>Isolation and Characterization of Family Methanocellaceae Species from Potential Methane Hydrate Area Offshore Southwestern Taiwan.</title>
        <authorList>
            <person name="Zhang W.-L."/>
            <person name="Chen W.-C."/>
            <person name="Lai M.-C."/>
            <person name="Chen S.-C."/>
        </authorList>
    </citation>
    <scope>NUCLEOTIDE SEQUENCE [LARGE SCALE GENOMIC DNA]</scope>
    <source>
        <strain evidence="5 6">CWC-04</strain>
    </source>
</reference>
<dbReference type="FunFam" id="3.40.50.10470:FF:000019">
    <property type="entry name" value="Ribose 1,5-bisphosphate isomerase"/>
    <property type="match status" value="1"/>
</dbReference>
<evidence type="ECO:0000256" key="4">
    <source>
        <dbReference type="HAMAP-Rule" id="MF_02230"/>
    </source>
</evidence>
<gene>
    <name evidence="5" type="ORF">CUJ83_15015</name>
</gene>
<dbReference type="NCBIfam" id="TIGR00511">
    <property type="entry name" value="ribulose_e2b2"/>
    <property type="match status" value="1"/>
</dbReference>
<feature type="active site" description="Proton donor" evidence="4">
    <location>
        <position position="193"/>
    </location>
</feature>